<sequence>MVFTRVFYHFFVKNSICVIKNGFIFFLPKQTTDCRATVCTQARVKKQVNHYISNT</sequence>
<accession>A1ZNU5</accession>
<evidence type="ECO:0000313" key="1">
    <source>
        <dbReference type="EMBL" id="EAY27984.1"/>
    </source>
</evidence>
<evidence type="ECO:0000313" key="2">
    <source>
        <dbReference type="Proteomes" id="UP000004095"/>
    </source>
</evidence>
<gene>
    <name evidence="1" type="ORF">M23134_02653</name>
</gene>
<organism evidence="1 2">
    <name type="scientific">Microscilla marina ATCC 23134</name>
    <dbReference type="NCBI Taxonomy" id="313606"/>
    <lineage>
        <taxon>Bacteria</taxon>
        <taxon>Pseudomonadati</taxon>
        <taxon>Bacteroidota</taxon>
        <taxon>Cytophagia</taxon>
        <taxon>Cytophagales</taxon>
        <taxon>Microscillaceae</taxon>
        <taxon>Microscilla</taxon>
    </lineage>
</organism>
<dbReference type="Proteomes" id="UP000004095">
    <property type="component" value="Unassembled WGS sequence"/>
</dbReference>
<protein>
    <submittedName>
        <fullName evidence="1">Uncharacterized protein</fullName>
    </submittedName>
</protein>
<keyword evidence="2" id="KW-1185">Reference proteome</keyword>
<comment type="caution">
    <text evidence="1">The sequence shown here is derived from an EMBL/GenBank/DDBJ whole genome shotgun (WGS) entry which is preliminary data.</text>
</comment>
<proteinExistence type="predicted"/>
<reference evidence="1 2" key="1">
    <citation type="submission" date="2007-01" db="EMBL/GenBank/DDBJ databases">
        <authorList>
            <person name="Haygood M."/>
            <person name="Podell S."/>
            <person name="Anderson C."/>
            <person name="Hopkinson B."/>
            <person name="Roe K."/>
            <person name="Barbeau K."/>
            <person name="Gaasterland T."/>
            <person name="Ferriera S."/>
            <person name="Johnson J."/>
            <person name="Kravitz S."/>
            <person name="Beeson K."/>
            <person name="Sutton G."/>
            <person name="Rogers Y.-H."/>
            <person name="Friedman R."/>
            <person name="Frazier M."/>
            <person name="Venter J.C."/>
        </authorList>
    </citation>
    <scope>NUCLEOTIDE SEQUENCE [LARGE SCALE GENOMIC DNA]</scope>
    <source>
        <strain evidence="1 2">ATCC 23134</strain>
    </source>
</reference>
<name>A1ZNU5_MICM2</name>
<dbReference type="AlphaFoldDB" id="A1ZNU5"/>
<dbReference type="EMBL" id="AAWS01000019">
    <property type="protein sequence ID" value="EAY27984.1"/>
    <property type="molecule type" value="Genomic_DNA"/>
</dbReference>